<comment type="subcellular location">
    <subcellularLocation>
        <location evidence="1">Cytoplasm</location>
    </subcellularLocation>
</comment>
<keyword evidence="2" id="KW-0963">Cytoplasm</keyword>
<evidence type="ECO:0000256" key="2">
    <source>
        <dbReference type="ARBA" id="ARBA00022490"/>
    </source>
</evidence>
<evidence type="ECO:0000313" key="6">
    <source>
        <dbReference type="EMBL" id="KAF9468137.1"/>
    </source>
</evidence>
<dbReference type="SUPFAM" id="SSF49764">
    <property type="entry name" value="HSP20-like chaperones"/>
    <property type="match status" value="1"/>
</dbReference>
<dbReference type="PROSITE" id="PS51203">
    <property type="entry name" value="CS"/>
    <property type="match status" value="1"/>
</dbReference>
<feature type="region of interest" description="Disordered" evidence="3">
    <location>
        <begin position="118"/>
        <end position="168"/>
    </location>
</feature>
<reference evidence="6" key="1">
    <citation type="submission" date="2020-11" db="EMBL/GenBank/DDBJ databases">
        <authorList>
            <consortium name="DOE Joint Genome Institute"/>
            <person name="Ahrendt S."/>
            <person name="Riley R."/>
            <person name="Andreopoulos W."/>
            <person name="Labutti K."/>
            <person name="Pangilinan J."/>
            <person name="Ruiz-Duenas F.J."/>
            <person name="Barrasa J.M."/>
            <person name="Sanchez-Garcia M."/>
            <person name="Camarero S."/>
            <person name="Miyauchi S."/>
            <person name="Serrano A."/>
            <person name="Linde D."/>
            <person name="Babiker R."/>
            <person name="Drula E."/>
            <person name="Ayuso-Fernandez I."/>
            <person name="Pacheco R."/>
            <person name="Padilla G."/>
            <person name="Ferreira P."/>
            <person name="Barriuso J."/>
            <person name="Kellner H."/>
            <person name="Castanera R."/>
            <person name="Alfaro M."/>
            <person name="Ramirez L."/>
            <person name="Pisabarro A.G."/>
            <person name="Kuo A."/>
            <person name="Tritt A."/>
            <person name="Lipzen A."/>
            <person name="He G."/>
            <person name="Yan M."/>
            <person name="Ng V."/>
            <person name="Cullen D."/>
            <person name="Martin F."/>
            <person name="Rosso M.-N."/>
            <person name="Henrissat B."/>
            <person name="Hibbett D."/>
            <person name="Martinez A.T."/>
            <person name="Grigoriev I.V."/>
        </authorList>
    </citation>
    <scope>NUCLEOTIDE SEQUENCE</scope>
    <source>
        <strain evidence="6">CBS 247.69</strain>
    </source>
</reference>
<evidence type="ECO:0000256" key="4">
    <source>
        <dbReference type="SAM" id="Phobius"/>
    </source>
</evidence>
<protein>
    <recommendedName>
        <fullName evidence="5">CS domain-containing protein</fullName>
    </recommendedName>
</protein>
<dbReference type="InterPro" id="IPR007052">
    <property type="entry name" value="CS_dom"/>
</dbReference>
<evidence type="ECO:0000256" key="1">
    <source>
        <dbReference type="ARBA" id="ARBA00004496"/>
    </source>
</evidence>
<dbReference type="GO" id="GO:0051082">
    <property type="term" value="F:unfolded protein binding"/>
    <property type="evidence" value="ECO:0007669"/>
    <property type="project" value="TreeGrafter"/>
</dbReference>
<keyword evidence="7" id="KW-1185">Reference proteome</keyword>
<feature type="domain" description="CS" evidence="5">
    <location>
        <begin position="7"/>
        <end position="207"/>
    </location>
</feature>
<evidence type="ECO:0000256" key="3">
    <source>
        <dbReference type="SAM" id="MobiDB-lite"/>
    </source>
</evidence>
<proteinExistence type="predicted"/>
<dbReference type="GO" id="GO:0006457">
    <property type="term" value="P:protein folding"/>
    <property type="evidence" value="ECO:0007669"/>
    <property type="project" value="TreeGrafter"/>
</dbReference>
<dbReference type="OrthoDB" id="266138at2759"/>
<dbReference type="Pfam" id="PF04969">
    <property type="entry name" value="CS"/>
    <property type="match status" value="1"/>
</dbReference>
<dbReference type="InterPro" id="IPR037898">
    <property type="entry name" value="NudC_fam"/>
</dbReference>
<evidence type="ECO:0000259" key="5">
    <source>
        <dbReference type="PROSITE" id="PS51203"/>
    </source>
</evidence>
<accession>A0A9P5YDS2</accession>
<dbReference type="InterPro" id="IPR008978">
    <property type="entry name" value="HSP20-like_chaperone"/>
</dbReference>
<keyword evidence="4" id="KW-0472">Membrane</keyword>
<feature type="compositionally biased region" description="Polar residues" evidence="3">
    <location>
        <begin position="154"/>
        <end position="163"/>
    </location>
</feature>
<gene>
    <name evidence="6" type="ORF">BDZ94DRAFT_1318227</name>
</gene>
<organism evidence="6 7">
    <name type="scientific">Collybia nuda</name>
    <dbReference type="NCBI Taxonomy" id="64659"/>
    <lineage>
        <taxon>Eukaryota</taxon>
        <taxon>Fungi</taxon>
        <taxon>Dikarya</taxon>
        <taxon>Basidiomycota</taxon>
        <taxon>Agaricomycotina</taxon>
        <taxon>Agaricomycetes</taxon>
        <taxon>Agaricomycetidae</taxon>
        <taxon>Agaricales</taxon>
        <taxon>Tricholomatineae</taxon>
        <taxon>Clitocybaceae</taxon>
        <taxon>Collybia</taxon>
    </lineage>
</organism>
<dbReference type="EMBL" id="MU150234">
    <property type="protein sequence ID" value="KAF9468137.1"/>
    <property type="molecule type" value="Genomic_DNA"/>
</dbReference>
<feature type="transmembrane region" description="Helical" evidence="4">
    <location>
        <begin position="454"/>
        <end position="479"/>
    </location>
</feature>
<dbReference type="AlphaFoldDB" id="A0A9P5YDS2"/>
<sequence>MDRYNERPYYPYSWHQSHDQATVLLMVPYDTQKEDIVVVIERNYLVVGVRGQPPTIKGRLYSTVDTTSSVWQLEPRVSRLSARERTTSTASTASTQSSYAFVSDPEISSSFAASLESGQVSDAEDVSPSPALSSPSLSSTDERGLPLLRRHKTNSNAAVSRSVSPGHALRSMTSSYSSLESLHSPHSGRLLTLHLEKDQSIIWPSLVVGPVPGKISPPLANSTVFGSSHELEHQYNMDPTSLVLIALELFDIRKEKEEAFECFLRAWHQAHVPSATMKLVSQYLPLQSTYDLNLPVEPAPRGTHIYYLQCIGGARGLAQLYLEAGLLHLEGAASTLLSSSYSSLSSIRMPHQSQIGGNGSEAWKRDREAAAKYFENAQRLDPTLEIPAIPIVDSRFEDVQELEMPLIELVSSAPGSTQSQYTDPETPVVRRRRKKDEMSLFSSQVAEDDVDNTWYLYIPGLVGAGTALLVVGIVGALSFSTWSRRNQGS</sequence>
<dbReference type="Gene3D" id="2.60.40.790">
    <property type="match status" value="1"/>
</dbReference>
<feature type="compositionally biased region" description="Low complexity" evidence="3">
    <location>
        <begin position="127"/>
        <end position="139"/>
    </location>
</feature>
<evidence type="ECO:0000313" key="7">
    <source>
        <dbReference type="Proteomes" id="UP000807353"/>
    </source>
</evidence>
<keyword evidence="4" id="KW-0812">Transmembrane</keyword>
<keyword evidence="4" id="KW-1133">Transmembrane helix</keyword>
<dbReference type="PANTHER" id="PTHR12356">
    <property type="entry name" value="NUCLEAR MOVEMENT PROTEIN NUDC"/>
    <property type="match status" value="1"/>
</dbReference>
<name>A0A9P5YDS2_9AGAR</name>
<comment type="caution">
    <text evidence="6">The sequence shown here is derived from an EMBL/GenBank/DDBJ whole genome shotgun (WGS) entry which is preliminary data.</text>
</comment>
<dbReference type="PANTHER" id="PTHR12356:SF3">
    <property type="entry name" value="NUCLEAR MIGRATION PROTEIN NUDC"/>
    <property type="match status" value="1"/>
</dbReference>
<dbReference type="Proteomes" id="UP000807353">
    <property type="component" value="Unassembled WGS sequence"/>
</dbReference>
<dbReference type="GO" id="GO:0005737">
    <property type="term" value="C:cytoplasm"/>
    <property type="evidence" value="ECO:0007669"/>
    <property type="project" value="UniProtKB-SubCell"/>
</dbReference>